<feature type="transmembrane region" description="Helical" evidence="6">
    <location>
        <begin position="386"/>
        <end position="408"/>
    </location>
</feature>
<gene>
    <name evidence="7" type="ORF">HXK21_00260</name>
</gene>
<feature type="transmembrane region" description="Helical" evidence="6">
    <location>
        <begin position="414"/>
        <end position="433"/>
    </location>
</feature>
<protein>
    <submittedName>
        <fullName evidence="7">Oligosaccharide flippase family protein</fullName>
    </submittedName>
</protein>
<proteinExistence type="predicted"/>
<feature type="transmembrane region" description="Helical" evidence="6">
    <location>
        <begin position="321"/>
        <end position="347"/>
    </location>
</feature>
<dbReference type="Proteomes" id="UP000704068">
    <property type="component" value="Unassembled WGS sequence"/>
</dbReference>
<organism evidence="7 8">
    <name type="scientific">Alloprevotella tannerae</name>
    <dbReference type="NCBI Taxonomy" id="76122"/>
    <lineage>
        <taxon>Bacteria</taxon>
        <taxon>Pseudomonadati</taxon>
        <taxon>Bacteroidota</taxon>
        <taxon>Bacteroidia</taxon>
        <taxon>Bacteroidales</taxon>
        <taxon>Prevotellaceae</taxon>
        <taxon>Alloprevotella</taxon>
    </lineage>
</organism>
<feature type="transmembrane region" description="Helical" evidence="6">
    <location>
        <begin position="142"/>
        <end position="163"/>
    </location>
</feature>
<evidence type="ECO:0000256" key="5">
    <source>
        <dbReference type="ARBA" id="ARBA00023136"/>
    </source>
</evidence>
<evidence type="ECO:0000256" key="3">
    <source>
        <dbReference type="ARBA" id="ARBA00022692"/>
    </source>
</evidence>
<feature type="transmembrane region" description="Helical" evidence="6">
    <location>
        <begin position="470"/>
        <end position="490"/>
    </location>
</feature>
<comment type="caution">
    <text evidence="7">The sequence shown here is derived from an EMBL/GenBank/DDBJ whole genome shotgun (WGS) entry which is preliminary data.</text>
</comment>
<evidence type="ECO:0000313" key="8">
    <source>
        <dbReference type="Proteomes" id="UP000704068"/>
    </source>
</evidence>
<feature type="transmembrane region" description="Helical" evidence="6">
    <location>
        <begin position="200"/>
        <end position="219"/>
    </location>
</feature>
<feature type="transmembrane region" description="Helical" evidence="6">
    <location>
        <begin position="445"/>
        <end position="464"/>
    </location>
</feature>
<evidence type="ECO:0000256" key="1">
    <source>
        <dbReference type="ARBA" id="ARBA00004651"/>
    </source>
</evidence>
<dbReference type="InterPro" id="IPR050833">
    <property type="entry name" value="Poly_Biosynth_Transport"/>
</dbReference>
<comment type="subcellular location">
    <subcellularLocation>
        <location evidence="1">Cell membrane</location>
        <topology evidence="1">Multi-pass membrane protein</topology>
    </subcellularLocation>
</comment>
<dbReference type="EMBL" id="JABZGR010000001">
    <property type="protein sequence ID" value="MBF0969464.1"/>
    <property type="molecule type" value="Genomic_DNA"/>
</dbReference>
<dbReference type="PANTHER" id="PTHR30250:SF11">
    <property type="entry name" value="O-ANTIGEN TRANSPORTER-RELATED"/>
    <property type="match status" value="1"/>
</dbReference>
<dbReference type="Pfam" id="PF13440">
    <property type="entry name" value="Polysacc_synt_3"/>
    <property type="match status" value="1"/>
</dbReference>
<feature type="transmembrane region" description="Helical" evidence="6">
    <location>
        <begin position="110"/>
        <end position="130"/>
    </location>
</feature>
<dbReference type="GO" id="GO:0005886">
    <property type="term" value="C:plasma membrane"/>
    <property type="evidence" value="ECO:0007669"/>
    <property type="project" value="UniProtKB-SubCell"/>
</dbReference>
<name>A0A929RWP0_9BACT</name>
<keyword evidence="5 6" id="KW-0472">Membrane</keyword>
<feature type="transmembrane region" description="Helical" evidence="6">
    <location>
        <begin position="277"/>
        <end position="300"/>
    </location>
</feature>
<keyword evidence="4 6" id="KW-1133">Transmembrane helix</keyword>
<feature type="transmembrane region" description="Helical" evidence="6">
    <location>
        <begin position="175"/>
        <end position="194"/>
    </location>
</feature>
<accession>A0A929RWP0</accession>
<sequence>MLYQAAYAAEVSLFMTHKDDSYNHVLKYTGLLGGVQVFYVLMSIIRNKFTALFIGTWGMGLADLYNRTAELIGNTTNFGIAFSAVRHLAELQERGEQKALTLYVKLIRTWTLLTALLGAVTCLILSPWLSHLTLGDYHTAKGYALLSPMVAMTTLLGGEAAILKGMHRLRRMAAVSALGALLTMAVTIPLYWWLGVHGVIPVLLSTTTVVFLLNLHAATRDFPYRVGLFSKRLLSRGMHMLKLGSAYIAAGILGSGAEMGVRSFMVRTSSLAEAGLYTAGFTLIVSYARLVFVAMDADYFPRLSAAGDDVERRNFAINRQIDVLVLLMAPFLILFTLCLPLIIRLLYTPEFLHAVPMALCAAGCMFFKSVYAPISYLSLARGDSFVYLVMELLYDVVFVAAVIAGFYYGGLWGAGLGLSLANLFDLIAIFTVYSWRYGFKMERTTLRRCVLQFGLLLVGLFAAAQPIWGAKVALGGVVFTVSAGLSWDLLRRETSIAARWTALRQRFLNKK</sequence>
<feature type="transmembrane region" description="Helical" evidence="6">
    <location>
        <begin position="353"/>
        <end position="374"/>
    </location>
</feature>
<evidence type="ECO:0000256" key="2">
    <source>
        <dbReference type="ARBA" id="ARBA00022475"/>
    </source>
</evidence>
<keyword evidence="2" id="KW-1003">Cell membrane</keyword>
<evidence type="ECO:0000256" key="6">
    <source>
        <dbReference type="SAM" id="Phobius"/>
    </source>
</evidence>
<feature type="transmembrane region" description="Helical" evidence="6">
    <location>
        <begin position="25"/>
        <end position="42"/>
    </location>
</feature>
<feature type="transmembrane region" description="Helical" evidence="6">
    <location>
        <begin position="240"/>
        <end position="257"/>
    </location>
</feature>
<reference evidence="7" key="1">
    <citation type="submission" date="2020-04" db="EMBL/GenBank/DDBJ databases">
        <title>Deep metagenomics examines the oral microbiome during advanced dental caries in children, revealing novel taxa and co-occurrences with host molecules.</title>
        <authorList>
            <person name="Baker J.L."/>
            <person name="Morton J.T."/>
            <person name="Dinis M."/>
            <person name="Alvarez R."/>
            <person name="Tran N.C."/>
            <person name="Knight R."/>
            <person name="Edlund A."/>
        </authorList>
    </citation>
    <scope>NUCLEOTIDE SEQUENCE</scope>
    <source>
        <strain evidence="7">JCVI_34_bin.1</strain>
    </source>
</reference>
<evidence type="ECO:0000313" key="7">
    <source>
        <dbReference type="EMBL" id="MBF0969464.1"/>
    </source>
</evidence>
<dbReference type="AlphaFoldDB" id="A0A929RWP0"/>
<keyword evidence="3 6" id="KW-0812">Transmembrane</keyword>
<dbReference type="PANTHER" id="PTHR30250">
    <property type="entry name" value="PST FAMILY PREDICTED COLANIC ACID TRANSPORTER"/>
    <property type="match status" value="1"/>
</dbReference>
<evidence type="ECO:0000256" key="4">
    <source>
        <dbReference type="ARBA" id="ARBA00022989"/>
    </source>
</evidence>